<protein>
    <submittedName>
        <fullName evidence="1">Unnamed protein product</fullName>
    </submittedName>
</protein>
<organism evidence="1 2">
    <name type="scientific">Aspergillus oryzae</name>
    <name type="common">Yellow koji mold</name>
    <dbReference type="NCBI Taxonomy" id="5062"/>
    <lineage>
        <taxon>Eukaryota</taxon>
        <taxon>Fungi</taxon>
        <taxon>Dikarya</taxon>
        <taxon>Ascomycota</taxon>
        <taxon>Pezizomycotina</taxon>
        <taxon>Eurotiomycetes</taxon>
        <taxon>Eurotiomycetidae</taxon>
        <taxon>Eurotiales</taxon>
        <taxon>Aspergillaceae</taxon>
        <taxon>Aspergillus</taxon>
        <taxon>Aspergillus subgen. Circumdati</taxon>
    </lineage>
</organism>
<reference evidence="1" key="1">
    <citation type="submission" date="2023-04" db="EMBL/GenBank/DDBJ databases">
        <title>Aspergillus oryzae NBRC 4228.</title>
        <authorList>
            <person name="Ichikawa N."/>
            <person name="Sato H."/>
            <person name="Tonouchi N."/>
        </authorList>
    </citation>
    <scope>NUCLEOTIDE SEQUENCE</scope>
    <source>
        <strain evidence="1">NBRC 4228</strain>
    </source>
</reference>
<dbReference type="Proteomes" id="UP001165205">
    <property type="component" value="Unassembled WGS sequence"/>
</dbReference>
<gene>
    <name evidence="1" type="ORF">Aory04_000092400</name>
</gene>
<comment type="caution">
    <text evidence="1">The sequence shown here is derived from an EMBL/GenBank/DDBJ whole genome shotgun (WGS) entry which is preliminary data.</text>
</comment>
<dbReference type="AlphaFoldDB" id="A0AAN5BMM9"/>
<proteinExistence type="predicted"/>
<evidence type="ECO:0000313" key="1">
    <source>
        <dbReference type="EMBL" id="GMG23491.1"/>
    </source>
</evidence>
<sequence>MGGIADDLSTSCTCWCTSGIRRVLSYSFRMPVVHLPTSTTKTPSETVSALKNETDSSSSREIAPLGEPFSGRRLWFQKGQKYDPDAIATQPSVYNNPDIAQEYQPSEDWENLHRFDPSARWTWREEKRVIRKIDARIMIWTAIMFMALELDRANLTQALTDNFLKDLHLTTNGWSQ</sequence>
<name>A0AAN5BMM9_ASPOZ</name>
<dbReference type="EMBL" id="BSYA01000005">
    <property type="protein sequence ID" value="GMG23491.1"/>
    <property type="molecule type" value="Genomic_DNA"/>
</dbReference>
<evidence type="ECO:0000313" key="2">
    <source>
        <dbReference type="Proteomes" id="UP001165205"/>
    </source>
</evidence>
<accession>A0AAN5BMM9</accession>